<evidence type="ECO:0000313" key="1">
    <source>
        <dbReference type="EMBL" id="SFD42634.1"/>
    </source>
</evidence>
<name>A0A1I1S7Y8_9ACTN</name>
<reference evidence="1 2" key="1">
    <citation type="submission" date="2016-10" db="EMBL/GenBank/DDBJ databases">
        <authorList>
            <person name="de Groot N.N."/>
        </authorList>
    </citation>
    <scope>NUCLEOTIDE SEQUENCE [LARGE SCALE GENOMIC DNA]</scope>
    <source>
        <strain evidence="1 2">CGMCC 4.5739</strain>
    </source>
</reference>
<dbReference type="RefSeq" id="WP_093840810.1">
    <property type="nucleotide sequence ID" value="NZ_FOLM01000015.1"/>
</dbReference>
<dbReference type="STRING" id="910347.SAMN05421773_11516"/>
<accession>A0A1I1S7Y8</accession>
<dbReference type="AlphaFoldDB" id="A0A1I1S7Y8"/>
<keyword evidence="2" id="KW-1185">Reference proteome</keyword>
<evidence type="ECO:0000313" key="2">
    <source>
        <dbReference type="Proteomes" id="UP000199207"/>
    </source>
</evidence>
<proteinExistence type="predicted"/>
<sequence length="371" mass="40034">MDPHGPTAQRFPLVARFRPSCLPLPERVATLTELSRRAQREADQGLASAVFNQAALITSDLGLPDPARTMCLRHAAAYLHACPLPGMTAIRALEPVVNLARLHIRAGQGDHGRQHLLTLYEAVSSSTATDVEGVTIPAHLTPTAEDRQEVRAWLWRVVLADGTRTLTTAGRWAEALAHITAHRGLGNHMLDGRQVAIVAALVSGDVAAAEALLAATTPGAPWEQAVTHCLSVLCQQALDRTADEPLATLIEGYVRRAAEPGLTVFDIRLGLVILDATYAAHDRSARQVSDRLHHRTVIATDGYAARECLAHPRFRTLATEQQIRDCTDLLQRCALGFGVLPDDLGTELIRALATSESVIRASVTPLPGLNR</sequence>
<dbReference type="EMBL" id="FOLM01000015">
    <property type="protein sequence ID" value="SFD42634.1"/>
    <property type="molecule type" value="Genomic_DNA"/>
</dbReference>
<dbReference type="OrthoDB" id="3504852at2"/>
<protein>
    <submittedName>
        <fullName evidence="1">Uncharacterized protein</fullName>
    </submittedName>
</protein>
<dbReference type="Proteomes" id="UP000199207">
    <property type="component" value="Unassembled WGS sequence"/>
</dbReference>
<gene>
    <name evidence="1" type="ORF">SAMN05421773_11516</name>
</gene>
<organism evidence="1 2">
    <name type="scientific">Streptomyces aidingensis</name>
    <dbReference type="NCBI Taxonomy" id="910347"/>
    <lineage>
        <taxon>Bacteria</taxon>
        <taxon>Bacillati</taxon>
        <taxon>Actinomycetota</taxon>
        <taxon>Actinomycetes</taxon>
        <taxon>Kitasatosporales</taxon>
        <taxon>Streptomycetaceae</taxon>
        <taxon>Streptomyces</taxon>
    </lineage>
</organism>